<dbReference type="AlphaFoldDB" id="A0A0L0T0M0"/>
<feature type="transmembrane region" description="Helical" evidence="1">
    <location>
        <begin position="16"/>
        <end position="34"/>
    </location>
</feature>
<dbReference type="Proteomes" id="UP000054350">
    <property type="component" value="Unassembled WGS sequence"/>
</dbReference>
<evidence type="ECO:0000256" key="1">
    <source>
        <dbReference type="SAM" id="Phobius"/>
    </source>
</evidence>
<proteinExistence type="predicted"/>
<dbReference type="VEuPathDB" id="FungiDB:AMAG_19780"/>
<sequence>MEALVATFKWDEHVSMLLYSLALLATLSVVRVPIAPNFAPLSAPLCCKPDLGISVHCGVVAGGGRHYRERGMQPIGTRATVLRHSNEDVKAVTNECSNMLKEAGEMAKQVAATASAAKNKLLRQLRASWQRHRLLPL</sequence>
<gene>
    <name evidence="2" type="ORF">AMAG_19780</name>
</gene>
<reference evidence="2 3" key="1">
    <citation type="submission" date="2009-11" db="EMBL/GenBank/DDBJ databases">
        <title>Annotation of Allomyces macrogynus ATCC 38327.</title>
        <authorList>
            <consortium name="The Broad Institute Genome Sequencing Platform"/>
            <person name="Russ C."/>
            <person name="Cuomo C."/>
            <person name="Burger G."/>
            <person name="Gray M.W."/>
            <person name="Holland P.W.H."/>
            <person name="King N."/>
            <person name="Lang F.B.F."/>
            <person name="Roger A.J."/>
            <person name="Ruiz-Trillo I."/>
            <person name="Young S.K."/>
            <person name="Zeng Q."/>
            <person name="Gargeya S."/>
            <person name="Fitzgerald M."/>
            <person name="Haas B."/>
            <person name="Abouelleil A."/>
            <person name="Alvarado L."/>
            <person name="Arachchi H.M."/>
            <person name="Berlin A."/>
            <person name="Chapman S.B."/>
            <person name="Gearin G."/>
            <person name="Goldberg J."/>
            <person name="Griggs A."/>
            <person name="Gujja S."/>
            <person name="Hansen M."/>
            <person name="Heiman D."/>
            <person name="Howarth C."/>
            <person name="Larimer J."/>
            <person name="Lui A."/>
            <person name="MacDonald P.J.P."/>
            <person name="McCowen C."/>
            <person name="Montmayeur A."/>
            <person name="Murphy C."/>
            <person name="Neiman D."/>
            <person name="Pearson M."/>
            <person name="Priest M."/>
            <person name="Roberts A."/>
            <person name="Saif S."/>
            <person name="Shea T."/>
            <person name="Sisk P."/>
            <person name="Stolte C."/>
            <person name="Sykes S."/>
            <person name="Wortman J."/>
            <person name="Nusbaum C."/>
            <person name="Birren B."/>
        </authorList>
    </citation>
    <scope>NUCLEOTIDE SEQUENCE [LARGE SCALE GENOMIC DNA]</scope>
    <source>
        <strain evidence="2 3">ATCC 38327</strain>
    </source>
</reference>
<dbReference type="EMBL" id="GG745356">
    <property type="protein sequence ID" value="KNE68195.1"/>
    <property type="molecule type" value="Genomic_DNA"/>
</dbReference>
<keyword evidence="3" id="KW-1185">Reference proteome</keyword>
<organism evidence="2 3">
    <name type="scientific">Allomyces macrogynus (strain ATCC 38327)</name>
    <name type="common">Allomyces javanicus var. macrogynus</name>
    <dbReference type="NCBI Taxonomy" id="578462"/>
    <lineage>
        <taxon>Eukaryota</taxon>
        <taxon>Fungi</taxon>
        <taxon>Fungi incertae sedis</taxon>
        <taxon>Blastocladiomycota</taxon>
        <taxon>Blastocladiomycetes</taxon>
        <taxon>Blastocladiales</taxon>
        <taxon>Blastocladiaceae</taxon>
        <taxon>Allomyces</taxon>
    </lineage>
</organism>
<keyword evidence="1" id="KW-0472">Membrane</keyword>
<keyword evidence="1" id="KW-0812">Transmembrane</keyword>
<evidence type="ECO:0000313" key="3">
    <source>
        <dbReference type="Proteomes" id="UP000054350"/>
    </source>
</evidence>
<reference evidence="3" key="2">
    <citation type="submission" date="2009-11" db="EMBL/GenBank/DDBJ databases">
        <title>The Genome Sequence of Allomyces macrogynus strain ATCC 38327.</title>
        <authorList>
            <consortium name="The Broad Institute Genome Sequencing Platform"/>
            <person name="Russ C."/>
            <person name="Cuomo C."/>
            <person name="Shea T."/>
            <person name="Young S.K."/>
            <person name="Zeng Q."/>
            <person name="Koehrsen M."/>
            <person name="Haas B."/>
            <person name="Borodovsky M."/>
            <person name="Guigo R."/>
            <person name="Alvarado L."/>
            <person name="Berlin A."/>
            <person name="Borenstein D."/>
            <person name="Chen Z."/>
            <person name="Engels R."/>
            <person name="Freedman E."/>
            <person name="Gellesch M."/>
            <person name="Goldberg J."/>
            <person name="Griggs A."/>
            <person name="Gujja S."/>
            <person name="Heiman D."/>
            <person name="Hepburn T."/>
            <person name="Howarth C."/>
            <person name="Jen D."/>
            <person name="Larson L."/>
            <person name="Lewis B."/>
            <person name="Mehta T."/>
            <person name="Park D."/>
            <person name="Pearson M."/>
            <person name="Roberts A."/>
            <person name="Saif S."/>
            <person name="Shenoy N."/>
            <person name="Sisk P."/>
            <person name="Stolte C."/>
            <person name="Sykes S."/>
            <person name="Walk T."/>
            <person name="White J."/>
            <person name="Yandava C."/>
            <person name="Burger G."/>
            <person name="Gray M.W."/>
            <person name="Holland P.W.H."/>
            <person name="King N."/>
            <person name="Lang F.B.F."/>
            <person name="Roger A.J."/>
            <person name="Ruiz-Trillo I."/>
            <person name="Lander E."/>
            <person name="Nusbaum C."/>
        </authorList>
    </citation>
    <scope>NUCLEOTIDE SEQUENCE [LARGE SCALE GENOMIC DNA]</scope>
    <source>
        <strain evidence="3">ATCC 38327</strain>
    </source>
</reference>
<name>A0A0L0T0M0_ALLM3</name>
<protein>
    <submittedName>
        <fullName evidence="2">Uncharacterized protein</fullName>
    </submittedName>
</protein>
<evidence type="ECO:0000313" key="2">
    <source>
        <dbReference type="EMBL" id="KNE68195.1"/>
    </source>
</evidence>
<accession>A0A0L0T0M0</accession>
<keyword evidence="1" id="KW-1133">Transmembrane helix</keyword>